<reference evidence="1 2" key="1">
    <citation type="journal article" date="2019" name="Front. Microbiol.">
        <title>Ammonia Oxidation by the Arctic Terrestrial Thaumarchaeote Candidatus Nitrosocosmicus arcticus Is Stimulated by Increasing Temperatures.</title>
        <authorList>
            <person name="Alves R.J.E."/>
            <person name="Kerou M."/>
            <person name="Zappe A."/>
            <person name="Bittner R."/>
            <person name="Abby S.S."/>
            <person name="Schmidt H.A."/>
            <person name="Pfeifer K."/>
            <person name="Schleper C."/>
        </authorList>
    </citation>
    <scope>NUCLEOTIDE SEQUENCE [LARGE SCALE GENOMIC DNA]</scope>
    <source>
        <strain evidence="1 2">Kfb</strain>
    </source>
</reference>
<dbReference type="EMBL" id="VOAH01000005">
    <property type="protein sequence ID" value="TVP40952.1"/>
    <property type="molecule type" value="Genomic_DNA"/>
</dbReference>
<evidence type="ECO:0000313" key="1">
    <source>
        <dbReference type="EMBL" id="TVP40952.1"/>
    </source>
</evidence>
<protein>
    <submittedName>
        <fullName evidence="1">Uncharacterized protein</fullName>
    </submittedName>
</protein>
<dbReference type="Proteomes" id="UP000315289">
    <property type="component" value="Unassembled WGS sequence"/>
</dbReference>
<name>A0A557SWG6_9ARCH</name>
<dbReference type="RefSeq" id="WP_186434115.1">
    <property type="nucleotide sequence ID" value="NZ_ML675581.1"/>
</dbReference>
<dbReference type="AlphaFoldDB" id="A0A557SWG6"/>
<organism evidence="1 2">
    <name type="scientific">Candidatus Nitrosocosmicus arcticus</name>
    <dbReference type="NCBI Taxonomy" id="2035267"/>
    <lineage>
        <taxon>Archaea</taxon>
        <taxon>Nitrososphaerota</taxon>
        <taxon>Nitrososphaeria</taxon>
        <taxon>Nitrososphaerales</taxon>
        <taxon>Nitrososphaeraceae</taxon>
        <taxon>Candidatus Nitrosocosmicus</taxon>
    </lineage>
</organism>
<comment type="caution">
    <text evidence="1">The sequence shown here is derived from an EMBL/GenBank/DDBJ whole genome shotgun (WGS) entry which is preliminary data.</text>
</comment>
<gene>
    <name evidence="1" type="ORF">NARC_50133</name>
</gene>
<accession>A0A557SWG6</accession>
<sequence length="47" mass="5480">MKYMLQNGVLIPKKAHEITSDDYIDENSEDENHLNIADKVLTMKARF</sequence>
<keyword evidence="2" id="KW-1185">Reference proteome</keyword>
<proteinExistence type="predicted"/>
<evidence type="ECO:0000313" key="2">
    <source>
        <dbReference type="Proteomes" id="UP000315289"/>
    </source>
</evidence>